<dbReference type="SUPFAM" id="SSF51735">
    <property type="entry name" value="NAD(P)-binding Rossmann-fold domains"/>
    <property type="match status" value="1"/>
</dbReference>
<dbReference type="EMBL" id="QLSV01000013">
    <property type="protein sequence ID" value="RAR46969.1"/>
    <property type="molecule type" value="Genomic_DNA"/>
</dbReference>
<dbReference type="CDD" id="cd05233">
    <property type="entry name" value="SDR_c"/>
    <property type="match status" value="1"/>
</dbReference>
<evidence type="ECO:0000313" key="4">
    <source>
        <dbReference type="Proteomes" id="UP000249518"/>
    </source>
</evidence>
<protein>
    <submittedName>
        <fullName evidence="3">NAD(P)-dependent dehydrogenase (Short-subunit alcohol dehydrogenase family)</fullName>
    </submittedName>
</protein>
<evidence type="ECO:0000256" key="1">
    <source>
        <dbReference type="ARBA" id="ARBA00006484"/>
    </source>
</evidence>
<dbReference type="AlphaFoldDB" id="A0A328WVS8"/>
<gene>
    <name evidence="3" type="ORF">B0I10_11385</name>
</gene>
<evidence type="ECO:0000256" key="2">
    <source>
        <dbReference type="ARBA" id="ARBA00023002"/>
    </source>
</evidence>
<reference evidence="3 4" key="1">
    <citation type="submission" date="2018-06" db="EMBL/GenBank/DDBJ databases">
        <title>Genomic Encyclopedia of Type Strains, Phase III (KMG-III): the genomes of soil and plant-associated and newly described type strains.</title>
        <authorList>
            <person name="Whitman W."/>
        </authorList>
    </citation>
    <scope>NUCLEOTIDE SEQUENCE [LARGE SCALE GENOMIC DNA]</scope>
    <source>
        <strain evidence="3 4">CGMCC 1.12504</strain>
    </source>
</reference>
<comment type="caution">
    <text evidence="3">The sequence shown here is derived from an EMBL/GenBank/DDBJ whole genome shotgun (WGS) entry which is preliminary data.</text>
</comment>
<name>A0A328WVS8_9FLAO</name>
<dbReference type="OrthoDB" id="9803333at2"/>
<keyword evidence="4" id="KW-1185">Reference proteome</keyword>
<dbReference type="InterPro" id="IPR002347">
    <property type="entry name" value="SDR_fam"/>
</dbReference>
<dbReference type="PANTHER" id="PTHR43477:SF1">
    <property type="entry name" value="DIHYDROANTICAPSIN 7-DEHYDROGENASE"/>
    <property type="match status" value="1"/>
</dbReference>
<dbReference type="RefSeq" id="WP_112086879.1">
    <property type="nucleotide sequence ID" value="NZ_QLSV01000013.1"/>
</dbReference>
<dbReference type="Pfam" id="PF13561">
    <property type="entry name" value="adh_short_C2"/>
    <property type="match status" value="1"/>
</dbReference>
<organism evidence="3 4">
    <name type="scientific">Flavobacterium lacus</name>
    <dbReference type="NCBI Taxonomy" id="1353778"/>
    <lineage>
        <taxon>Bacteria</taxon>
        <taxon>Pseudomonadati</taxon>
        <taxon>Bacteroidota</taxon>
        <taxon>Flavobacteriia</taxon>
        <taxon>Flavobacteriales</taxon>
        <taxon>Flavobacteriaceae</taxon>
        <taxon>Flavobacterium</taxon>
    </lineage>
</organism>
<evidence type="ECO:0000313" key="3">
    <source>
        <dbReference type="EMBL" id="RAR46969.1"/>
    </source>
</evidence>
<proteinExistence type="inferred from homology"/>
<dbReference type="Gene3D" id="3.40.50.720">
    <property type="entry name" value="NAD(P)-binding Rossmann-like Domain"/>
    <property type="match status" value="1"/>
</dbReference>
<dbReference type="PRINTS" id="PR00081">
    <property type="entry name" value="GDHRDH"/>
</dbReference>
<dbReference type="InterPro" id="IPR051122">
    <property type="entry name" value="SDR_DHRS6-like"/>
</dbReference>
<keyword evidence="2" id="KW-0560">Oxidoreductase</keyword>
<dbReference type="InterPro" id="IPR036291">
    <property type="entry name" value="NAD(P)-bd_dom_sf"/>
</dbReference>
<accession>A0A328WVS8</accession>
<sequence>MKNILLIGGSYGIGYAIAKELQFECKVFVASRTFENKEDLNVTHLPFDASTDMLDTSKLPNVIDGLVYCPGSINLRPFKGIKPETFEADLNINFISMVKVIQTILPNLTASEQSSIVVFSSVAASMGLPFHTSVAAAKGAIEGFAKALAAEYAPKIRVNVIAPSLTDTPLADKFLNNDVKREKSAERHPLKRFGTTEDMAQMATFLLSDKSTWITGQIFHVDGGMSTLLVNS</sequence>
<dbReference type="GO" id="GO:0016491">
    <property type="term" value="F:oxidoreductase activity"/>
    <property type="evidence" value="ECO:0007669"/>
    <property type="project" value="UniProtKB-KW"/>
</dbReference>
<comment type="similarity">
    <text evidence="1">Belongs to the short-chain dehydrogenases/reductases (SDR) family.</text>
</comment>
<dbReference type="PANTHER" id="PTHR43477">
    <property type="entry name" value="DIHYDROANTICAPSIN 7-DEHYDROGENASE"/>
    <property type="match status" value="1"/>
</dbReference>
<dbReference type="Proteomes" id="UP000249518">
    <property type="component" value="Unassembled WGS sequence"/>
</dbReference>